<proteinExistence type="predicted"/>
<evidence type="ECO:0000313" key="1">
    <source>
        <dbReference type="EMBL" id="TDN29368.1"/>
    </source>
</evidence>
<dbReference type="Proteomes" id="UP000295195">
    <property type="component" value="Unassembled WGS sequence"/>
</dbReference>
<reference evidence="1 2" key="1">
    <citation type="submission" date="2017-06" db="EMBL/GenBank/DDBJ databases">
        <authorList>
            <person name="Swanenburg J."/>
            <person name="Kort R."/>
        </authorList>
    </citation>
    <scope>NUCLEOTIDE SEQUENCE [LARGE SCALE GENOMIC DNA]</scope>
    <source>
        <strain evidence="1 2">RL05</strain>
    </source>
</reference>
<name>A0A4R6CRE9_9LACO</name>
<protein>
    <submittedName>
        <fullName evidence="1">Uncharacterized protein</fullName>
    </submittedName>
</protein>
<dbReference type="AlphaFoldDB" id="A0A4R6CRE9"/>
<sequence length="59" mass="7291">MIISLFYRVKLFFKQLFCHHSYVYKTSLFSLSDYYICTKCEHVTYNRPPKELMKRVEDE</sequence>
<comment type="caution">
    <text evidence="1">The sequence shown here is derived from an EMBL/GenBank/DDBJ whole genome shotgun (WGS) entry which is preliminary data.</text>
</comment>
<accession>A0A4R6CRE9</accession>
<evidence type="ECO:0000313" key="2">
    <source>
        <dbReference type="Proteomes" id="UP000295195"/>
    </source>
</evidence>
<organism evidence="1 2">
    <name type="scientific">Lactobacillus crispatus</name>
    <dbReference type="NCBI Taxonomy" id="47770"/>
    <lineage>
        <taxon>Bacteria</taxon>
        <taxon>Bacillati</taxon>
        <taxon>Bacillota</taxon>
        <taxon>Bacilli</taxon>
        <taxon>Lactobacillales</taxon>
        <taxon>Lactobacillaceae</taxon>
        <taxon>Lactobacillus</taxon>
    </lineage>
</organism>
<gene>
    <name evidence="1" type="ORF">CEE75_10985</name>
</gene>
<dbReference type="EMBL" id="NKLP01000210">
    <property type="protein sequence ID" value="TDN29368.1"/>
    <property type="molecule type" value="Genomic_DNA"/>
</dbReference>